<evidence type="ECO:0000256" key="2">
    <source>
        <dbReference type="PROSITE-ProRule" id="PRU00108"/>
    </source>
</evidence>
<dbReference type="PANTHER" id="PTHR46777:SF17">
    <property type="entry name" value="HOMEOBOX DOMAIN-CONTAINING PROTEIN"/>
    <property type="match status" value="1"/>
</dbReference>
<dbReference type="SUPFAM" id="SSF46689">
    <property type="entry name" value="Homeodomain-like"/>
    <property type="match status" value="1"/>
</dbReference>
<dbReference type="AlphaFoldDB" id="A0AAD8H8C5"/>
<evidence type="ECO:0000256" key="1">
    <source>
        <dbReference type="ARBA" id="ARBA00004123"/>
    </source>
</evidence>
<reference evidence="6" key="2">
    <citation type="submission" date="2023-05" db="EMBL/GenBank/DDBJ databases">
        <authorList>
            <person name="Schelkunov M.I."/>
        </authorList>
    </citation>
    <scope>NUCLEOTIDE SEQUENCE</scope>
    <source>
        <strain evidence="6">Hsosn_3</strain>
        <tissue evidence="6">Leaf</tissue>
    </source>
</reference>
<dbReference type="SMART" id="SM00389">
    <property type="entry name" value="HOX"/>
    <property type="match status" value="1"/>
</dbReference>
<dbReference type="PROSITE" id="PS50071">
    <property type="entry name" value="HOMEOBOX_2"/>
    <property type="match status" value="1"/>
</dbReference>
<evidence type="ECO:0000256" key="3">
    <source>
        <dbReference type="RuleBase" id="RU000682"/>
    </source>
</evidence>
<feature type="DNA-binding region" description="Homeobox" evidence="2">
    <location>
        <begin position="115"/>
        <end position="179"/>
    </location>
</feature>
<keyword evidence="7" id="KW-1185">Reference proteome</keyword>
<dbReference type="PANTHER" id="PTHR46777">
    <property type="entry name" value="WUSCHEL-RELATED HOMEOBOX 13"/>
    <property type="match status" value="1"/>
</dbReference>
<organism evidence="6 7">
    <name type="scientific">Heracleum sosnowskyi</name>
    <dbReference type="NCBI Taxonomy" id="360622"/>
    <lineage>
        <taxon>Eukaryota</taxon>
        <taxon>Viridiplantae</taxon>
        <taxon>Streptophyta</taxon>
        <taxon>Embryophyta</taxon>
        <taxon>Tracheophyta</taxon>
        <taxon>Spermatophyta</taxon>
        <taxon>Magnoliopsida</taxon>
        <taxon>eudicotyledons</taxon>
        <taxon>Gunneridae</taxon>
        <taxon>Pentapetalae</taxon>
        <taxon>asterids</taxon>
        <taxon>campanulids</taxon>
        <taxon>Apiales</taxon>
        <taxon>Apiaceae</taxon>
        <taxon>Apioideae</taxon>
        <taxon>apioid superclade</taxon>
        <taxon>Tordylieae</taxon>
        <taxon>Tordyliinae</taxon>
        <taxon>Heracleum</taxon>
    </lineage>
</organism>
<evidence type="ECO:0000259" key="5">
    <source>
        <dbReference type="PROSITE" id="PS50071"/>
    </source>
</evidence>
<protein>
    <submittedName>
        <fullName evidence="6">Homeobox domain-containing protein</fullName>
    </submittedName>
</protein>
<feature type="region of interest" description="Disordered" evidence="4">
    <location>
        <begin position="221"/>
        <end position="259"/>
    </location>
</feature>
<dbReference type="Pfam" id="PF00046">
    <property type="entry name" value="Homeodomain"/>
    <property type="match status" value="1"/>
</dbReference>
<feature type="domain" description="Homeobox" evidence="5">
    <location>
        <begin position="113"/>
        <end position="178"/>
    </location>
</feature>
<dbReference type="InterPro" id="IPR044559">
    <property type="entry name" value="WOX13-like"/>
</dbReference>
<dbReference type="EMBL" id="JAUIZM010000009">
    <property type="protein sequence ID" value="KAK1362780.1"/>
    <property type="molecule type" value="Genomic_DNA"/>
</dbReference>
<reference evidence="6" key="1">
    <citation type="submission" date="2023-02" db="EMBL/GenBank/DDBJ databases">
        <title>Genome of toxic invasive species Heracleum sosnowskyi carries increased number of genes despite the absence of recent whole-genome duplications.</title>
        <authorList>
            <person name="Schelkunov M."/>
            <person name="Shtratnikova V."/>
            <person name="Makarenko M."/>
            <person name="Klepikova A."/>
            <person name="Omelchenko D."/>
            <person name="Novikova G."/>
            <person name="Obukhova E."/>
            <person name="Bogdanov V."/>
            <person name="Penin A."/>
            <person name="Logacheva M."/>
        </authorList>
    </citation>
    <scope>NUCLEOTIDE SEQUENCE</scope>
    <source>
        <strain evidence="6">Hsosn_3</strain>
        <tissue evidence="6">Leaf</tissue>
    </source>
</reference>
<name>A0AAD8H8C5_9APIA</name>
<feature type="region of interest" description="Disordered" evidence="4">
    <location>
        <begin position="175"/>
        <end position="203"/>
    </location>
</feature>
<dbReference type="CDD" id="cd00086">
    <property type="entry name" value="homeodomain"/>
    <property type="match status" value="1"/>
</dbReference>
<feature type="compositionally biased region" description="Polar residues" evidence="4">
    <location>
        <begin position="238"/>
        <end position="247"/>
    </location>
</feature>
<comment type="caution">
    <text evidence="6">The sequence shown here is derived from an EMBL/GenBank/DDBJ whole genome shotgun (WGS) entry which is preliminary data.</text>
</comment>
<keyword evidence="2 3" id="KW-0371">Homeobox</keyword>
<proteinExistence type="predicted"/>
<dbReference type="GO" id="GO:0005634">
    <property type="term" value="C:nucleus"/>
    <property type="evidence" value="ECO:0007669"/>
    <property type="project" value="UniProtKB-SubCell"/>
</dbReference>
<comment type="subcellular location">
    <subcellularLocation>
        <location evidence="1 2 3">Nucleus</location>
    </subcellularLocation>
</comment>
<accession>A0AAD8H8C5</accession>
<gene>
    <name evidence="6" type="ORF">POM88_038341</name>
</gene>
<dbReference type="GO" id="GO:0003700">
    <property type="term" value="F:DNA-binding transcription factor activity"/>
    <property type="evidence" value="ECO:0007669"/>
    <property type="project" value="InterPro"/>
</dbReference>
<sequence>MIKDYPGTEEELEIIRRSMEVNNNQEHNHYQNHDDHDHNDMFNDNGTGDLSGLCIKVMTDEQIDVLRKQIAAYATLTQQLAEMHKFMAAQQDLTAVGLGNIYCDSLMAYGGSKITTRHRWTPTPVQLQKLERVFEEGIGTPSKQKIKDITAELSQHGPISETNVYNWFQNRRARSKRKQSAEAPNNSEADIEAESESSDKTTRSAYISNIRDKAEPIAKDAYIQNPITHNSDTEQGKGKSSFTSGHNTKLYGRHGPFTI</sequence>
<evidence type="ECO:0000256" key="4">
    <source>
        <dbReference type="SAM" id="MobiDB-lite"/>
    </source>
</evidence>
<evidence type="ECO:0000313" key="6">
    <source>
        <dbReference type="EMBL" id="KAK1362780.1"/>
    </source>
</evidence>
<keyword evidence="2 3" id="KW-0238">DNA-binding</keyword>
<dbReference type="InterPro" id="IPR001356">
    <property type="entry name" value="HD"/>
</dbReference>
<dbReference type="Gene3D" id="1.10.10.60">
    <property type="entry name" value="Homeodomain-like"/>
    <property type="match status" value="1"/>
</dbReference>
<evidence type="ECO:0000313" key="7">
    <source>
        <dbReference type="Proteomes" id="UP001237642"/>
    </source>
</evidence>
<dbReference type="GO" id="GO:0003677">
    <property type="term" value="F:DNA binding"/>
    <property type="evidence" value="ECO:0007669"/>
    <property type="project" value="UniProtKB-UniRule"/>
</dbReference>
<dbReference type="InterPro" id="IPR009057">
    <property type="entry name" value="Homeodomain-like_sf"/>
</dbReference>
<dbReference type="Proteomes" id="UP001237642">
    <property type="component" value="Unassembled WGS sequence"/>
</dbReference>
<keyword evidence="2 3" id="KW-0539">Nucleus</keyword>